<protein>
    <recommendedName>
        <fullName evidence="1">HTH cro/C1-type domain-containing protein</fullName>
    </recommendedName>
</protein>
<dbReference type="InterPro" id="IPR010982">
    <property type="entry name" value="Lambda_DNA-bd_dom_sf"/>
</dbReference>
<proteinExistence type="predicted"/>
<dbReference type="NCBIfam" id="TIGR03830">
    <property type="entry name" value="CxxCG_CxxCG_HTH"/>
    <property type="match status" value="1"/>
</dbReference>
<evidence type="ECO:0000313" key="2">
    <source>
        <dbReference type="EMBL" id="GAA0864758.1"/>
    </source>
</evidence>
<comment type="caution">
    <text evidence="2">The sequence shown here is derived from an EMBL/GenBank/DDBJ whole genome shotgun (WGS) entry which is preliminary data.</text>
</comment>
<dbReference type="PROSITE" id="PS50943">
    <property type="entry name" value="HTH_CROC1"/>
    <property type="match status" value="1"/>
</dbReference>
<sequence length="156" mass="18780">MNKIFCPECNEKTTYHIINQIINEYKEYKVDVIQHIAVCDKCSEKIYVSELENENLKRLYKKYRNIAGIISPKEIINFREKYSISQRELVAILDWGKMTINRYERGSLPNQIHSNTLELIIRDERYFKEKIEEAYKNNRINEKTHLKLQNYLSSKI</sequence>
<dbReference type="Proteomes" id="UP001400965">
    <property type="component" value="Unassembled WGS sequence"/>
</dbReference>
<dbReference type="RefSeq" id="WP_346045441.1">
    <property type="nucleotide sequence ID" value="NZ_BAAACP010000011.1"/>
</dbReference>
<dbReference type="InterPro" id="IPR022452">
    <property type="entry name" value="MqsA"/>
</dbReference>
<dbReference type="InterPro" id="IPR032758">
    <property type="entry name" value="MqsA/HigA-2"/>
</dbReference>
<organism evidence="2 3">
    <name type="scientific">Paraclostridium tenue</name>
    <dbReference type="NCBI Taxonomy" id="1737"/>
    <lineage>
        <taxon>Bacteria</taxon>
        <taxon>Bacillati</taxon>
        <taxon>Bacillota</taxon>
        <taxon>Clostridia</taxon>
        <taxon>Peptostreptococcales</taxon>
        <taxon>Peptostreptococcaceae</taxon>
        <taxon>Paraclostridium</taxon>
    </lineage>
</organism>
<name>A0ABN1M609_9FIRM</name>
<evidence type="ECO:0000313" key="3">
    <source>
        <dbReference type="Proteomes" id="UP001400965"/>
    </source>
</evidence>
<dbReference type="InterPro" id="IPR001387">
    <property type="entry name" value="Cro/C1-type_HTH"/>
</dbReference>
<dbReference type="Gene3D" id="1.10.260.40">
    <property type="entry name" value="lambda repressor-like DNA-binding domains"/>
    <property type="match status" value="1"/>
</dbReference>
<dbReference type="EMBL" id="BAAACP010000011">
    <property type="protein sequence ID" value="GAA0864758.1"/>
    <property type="molecule type" value="Genomic_DNA"/>
</dbReference>
<feature type="domain" description="HTH cro/C1-type" evidence="1">
    <location>
        <begin position="75"/>
        <end position="106"/>
    </location>
</feature>
<dbReference type="Pfam" id="PF15731">
    <property type="entry name" value="MqsA_antitoxin"/>
    <property type="match status" value="1"/>
</dbReference>
<accession>A0ABN1M609</accession>
<dbReference type="CDD" id="cd00093">
    <property type="entry name" value="HTH_XRE"/>
    <property type="match status" value="1"/>
</dbReference>
<reference evidence="2 3" key="1">
    <citation type="journal article" date="2019" name="Int. J. Syst. Evol. Microbiol.">
        <title>The Global Catalogue of Microorganisms (GCM) 10K type strain sequencing project: providing services to taxonomists for standard genome sequencing and annotation.</title>
        <authorList>
            <consortium name="The Broad Institute Genomics Platform"/>
            <consortium name="The Broad Institute Genome Sequencing Center for Infectious Disease"/>
            <person name="Wu L."/>
            <person name="Ma J."/>
        </authorList>
    </citation>
    <scope>NUCLEOTIDE SEQUENCE [LARGE SCALE GENOMIC DNA]</scope>
    <source>
        <strain evidence="2 3">JCM 6486</strain>
    </source>
</reference>
<evidence type="ECO:0000259" key="1">
    <source>
        <dbReference type="PROSITE" id="PS50943"/>
    </source>
</evidence>
<gene>
    <name evidence="2" type="ORF">GCM10008917_19500</name>
</gene>
<keyword evidence="3" id="KW-1185">Reference proteome</keyword>